<evidence type="ECO:0000256" key="1">
    <source>
        <dbReference type="SAM" id="MobiDB-lite"/>
    </source>
</evidence>
<dbReference type="Proteomes" id="UP001066276">
    <property type="component" value="Chromosome 7"/>
</dbReference>
<reference evidence="2" key="1">
    <citation type="journal article" date="2022" name="bioRxiv">
        <title>Sequencing and chromosome-scale assembly of the giantPleurodeles waltlgenome.</title>
        <authorList>
            <person name="Brown T."/>
            <person name="Elewa A."/>
            <person name="Iarovenko S."/>
            <person name="Subramanian E."/>
            <person name="Araus A.J."/>
            <person name="Petzold A."/>
            <person name="Susuki M."/>
            <person name="Suzuki K.-i.T."/>
            <person name="Hayashi T."/>
            <person name="Toyoda A."/>
            <person name="Oliveira C."/>
            <person name="Osipova E."/>
            <person name="Leigh N.D."/>
            <person name="Simon A."/>
            <person name="Yun M.H."/>
        </authorList>
    </citation>
    <scope>NUCLEOTIDE SEQUENCE</scope>
    <source>
        <strain evidence="2">20211129_DDA</strain>
        <tissue evidence="2">Liver</tissue>
    </source>
</reference>
<dbReference type="AlphaFoldDB" id="A0AAV7PA78"/>
<evidence type="ECO:0000313" key="2">
    <source>
        <dbReference type="EMBL" id="KAJ1125226.1"/>
    </source>
</evidence>
<proteinExistence type="predicted"/>
<keyword evidence="3" id="KW-1185">Reference proteome</keyword>
<feature type="compositionally biased region" description="Polar residues" evidence="1">
    <location>
        <begin position="88"/>
        <end position="99"/>
    </location>
</feature>
<gene>
    <name evidence="2" type="ORF">NDU88_003660</name>
</gene>
<sequence length="121" mass="13610">MSRQRHPRFSEEELRVMVEEILRVEPQLFGSQVQEDGAMAQNSRQGQRSGTASKKSGRHQEEVERPTGEGAFNGLQAQHCGSADWRRTLTSAPTTNNMGGASLDHHASRGSRRSQWRNGHW</sequence>
<comment type="caution">
    <text evidence="2">The sequence shown here is derived from an EMBL/GenBank/DDBJ whole genome shotgun (WGS) entry which is preliminary data.</text>
</comment>
<dbReference type="EMBL" id="JANPWB010000011">
    <property type="protein sequence ID" value="KAJ1125226.1"/>
    <property type="molecule type" value="Genomic_DNA"/>
</dbReference>
<accession>A0AAV7PA78</accession>
<organism evidence="2 3">
    <name type="scientific">Pleurodeles waltl</name>
    <name type="common">Iberian ribbed newt</name>
    <dbReference type="NCBI Taxonomy" id="8319"/>
    <lineage>
        <taxon>Eukaryota</taxon>
        <taxon>Metazoa</taxon>
        <taxon>Chordata</taxon>
        <taxon>Craniata</taxon>
        <taxon>Vertebrata</taxon>
        <taxon>Euteleostomi</taxon>
        <taxon>Amphibia</taxon>
        <taxon>Batrachia</taxon>
        <taxon>Caudata</taxon>
        <taxon>Salamandroidea</taxon>
        <taxon>Salamandridae</taxon>
        <taxon>Pleurodelinae</taxon>
        <taxon>Pleurodeles</taxon>
    </lineage>
</organism>
<feature type="compositionally biased region" description="Basic and acidic residues" evidence="1">
    <location>
        <begin position="58"/>
        <end position="67"/>
    </location>
</feature>
<name>A0AAV7PA78_PLEWA</name>
<feature type="region of interest" description="Disordered" evidence="1">
    <location>
        <begin position="30"/>
        <end position="121"/>
    </location>
</feature>
<evidence type="ECO:0000313" key="3">
    <source>
        <dbReference type="Proteomes" id="UP001066276"/>
    </source>
</evidence>
<feature type="compositionally biased region" description="Polar residues" evidence="1">
    <location>
        <begin position="30"/>
        <end position="54"/>
    </location>
</feature>
<feature type="compositionally biased region" description="Basic residues" evidence="1">
    <location>
        <begin position="108"/>
        <end position="121"/>
    </location>
</feature>
<protein>
    <submittedName>
        <fullName evidence="2">Uncharacterized protein</fullName>
    </submittedName>
</protein>